<evidence type="ECO:0000256" key="4">
    <source>
        <dbReference type="ARBA" id="ARBA00013244"/>
    </source>
</evidence>
<feature type="domain" description="O-acyltransferase WSD1-like N-terminal" evidence="11">
    <location>
        <begin position="4"/>
        <end position="268"/>
    </location>
</feature>
<dbReference type="InterPro" id="IPR023213">
    <property type="entry name" value="CAT-like_dom_sf"/>
</dbReference>
<evidence type="ECO:0000256" key="10">
    <source>
        <dbReference type="ARBA" id="ARBA00048109"/>
    </source>
</evidence>
<dbReference type="GO" id="GO:0051701">
    <property type="term" value="P:biological process involved in interaction with host"/>
    <property type="evidence" value="ECO:0007669"/>
    <property type="project" value="TreeGrafter"/>
</dbReference>
<keyword evidence="5" id="KW-0444">Lipid biosynthesis</keyword>
<evidence type="ECO:0000256" key="8">
    <source>
        <dbReference type="ARBA" id="ARBA00023098"/>
    </source>
</evidence>
<evidence type="ECO:0000313" key="14">
    <source>
        <dbReference type="Proteomes" id="UP000518300"/>
    </source>
</evidence>
<dbReference type="RefSeq" id="WP_169344490.1">
    <property type="nucleotide sequence ID" value="NZ_JABBJJ010000034.1"/>
</dbReference>
<evidence type="ECO:0000256" key="2">
    <source>
        <dbReference type="ARBA" id="ARBA00005189"/>
    </source>
</evidence>
<dbReference type="GO" id="GO:0001666">
    <property type="term" value="P:response to hypoxia"/>
    <property type="evidence" value="ECO:0007669"/>
    <property type="project" value="TreeGrafter"/>
</dbReference>
<feature type="domain" description="O-acyltransferase WSD1 C-terminal" evidence="12">
    <location>
        <begin position="309"/>
        <end position="453"/>
    </location>
</feature>
<protein>
    <recommendedName>
        <fullName evidence="4">diacylglycerol O-acyltransferase</fullName>
        <ecNumber evidence="4">2.3.1.20</ecNumber>
    </recommendedName>
</protein>
<organism evidence="13 14">
    <name type="scientific">Pyxidicoccus fallax</name>
    <dbReference type="NCBI Taxonomy" id="394095"/>
    <lineage>
        <taxon>Bacteria</taxon>
        <taxon>Pseudomonadati</taxon>
        <taxon>Myxococcota</taxon>
        <taxon>Myxococcia</taxon>
        <taxon>Myxococcales</taxon>
        <taxon>Cystobacterineae</taxon>
        <taxon>Myxococcaceae</taxon>
        <taxon>Pyxidicoccus</taxon>
    </lineage>
</organism>
<comment type="catalytic activity">
    <reaction evidence="10">
        <text>an acyl-CoA + a 1,2-diacyl-sn-glycerol = a triacyl-sn-glycerol + CoA</text>
        <dbReference type="Rhea" id="RHEA:10868"/>
        <dbReference type="ChEBI" id="CHEBI:17815"/>
        <dbReference type="ChEBI" id="CHEBI:57287"/>
        <dbReference type="ChEBI" id="CHEBI:58342"/>
        <dbReference type="ChEBI" id="CHEBI:64615"/>
        <dbReference type="EC" id="2.3.1.20"/>
    </reaction>
</comment>
<comment type="caution">
    <text evidence="13">The sequence shown here is derived from an EMBL/GenBank/DDBJ whole genome shotgun (WGS) entry which is preliminary data.</text>
</comment>
<dbReference type="Pfam" id="PF06974">
    <property type="entry name" value="WS_DGAT_C"/>
    <property type="match status" value="1"/>
</dbReference>
<keyword evidence="8" id="KW-0443">Lipid metabolism</keyword>
<evidence type="ECO:0000256" key="9">
    <source>
        <dbReference type="ARBA" id="ARBA00023315"/>
    </source>
</evidence>
<dbReference type="UniPathway" id="UPA00282"/>
<comment type="pathway">
    <text evidence="2">Lipid metabolism.</text>
</comment>
<dbReference type="NCBIfam" id="TIGR02946">
    <property type="entry name" value="acyl_WS_DGAT"/>
    <property type="match status" value="1"/>
</dbReference>
<dbReference type="SUPFAM" id="SSF52777">
    <property type="entry name" value="CoA-dependent acyltransferases"/>
    <property type="match status" value="2"/>
</dbReference>
<dbReference type="PANTHER" id="PTHR31650:SF1">
    <property type="entry name" value="WAX ESTER SYNTHASE_DIACYLGLYCEROL ACYLTRANSFERASE 4-RELATED"/>
    <property type="match status" value="1"/>
</dbReference>
<dbReference type="GO" id="GO:0004144">
    <property type="term" value="F:diacylglycerol O-acyltransferase activity"/>
    <property type="evidence" value="ECO:0007669"/>
    <property type="project" value="UniProtKB-EC"/>
</dbReference>
<keyword evidence="6 13" id="KW-0808">Transferase</keyword>
<evidence type="ECO:0000259" key="12">
    <source>
        <dbReference type="Pfam" id="PF06974"/>
    </source>
</evidence>
<evidence type="ECO:0000256" key="3">
    <source>
        <dbReference type="ARBA" id="ARBA00009587"/>
    </source>
</evidence>
<evidence type="ECO:0000256" key="5">
    <source>
        <dbReference type="ARBA" id="ARBA00022516"/>
    </source>
</evidence>
<dbReference type="GO" id="GO:0006071">
    <property type="term" value="P:glycerol metabolic process"/>
    <property type="evidence" value="ECO:0007669"/>
    <property type="project" value="UniProtKB-KW"/>
</dbReference>
<dbReference type="InterPro" id="IPR004255">
    <property type="entry name" value="O-acyltransferase_WSD1_N"/>
</dbReference>
<dbReference type="GO" id="GO:0071731">
    <property type="term" value="P:response to nitric oxide"/>
    <property type="evidence" value="ECO:0007669"/>
    <property type="project" value="TreeGrafter"/>
</dbReference>
<dbReference type="GO" id="GO:0019432">
    <property type="term" value="P:triglyceride biosynthetic process"/>
    <property type="evidence" value="ECO:0007669"/>
    <property type="project" value="UniProtKB-UniPathway"/>
</dbReference>
<comment type="pathway">
    <text evidence="1">Glycerolipid metabolism; triacylglycerol biosynthesis.</text>
</comment>
<keyword evidence="9 13" id="KW-0012">Acyltransferase</keyword>
<dbReference type="EC" id="2.3.1.20" evidence="4"/>
<evidence type="ECO:0000313" key="13">
    <source>
        <dbReference type="EMBL" id="NMO15195.1"/>
    </source>
</evidence>
<dbReference type="Gene3D" id="3.30.559.10">
    <property type="entry name" value="Chloramphenicol acetyltransferase-like domain"/>
    <property type="match status" value="1"/>
</dbReference>
<dbReference type="PANTHER" id="PTHR31650">
    <property type="entry name" value="O-ACYLTRANSFERASE (WSD1-LIKE) FAMILY PROTEIN"/>
    <property type="match status" value="1"/>
</dbReference>
<dbReference type="InterPro" id="IPR014292">
    <property type="entry name" value="Acyl_transf_WS/DGAT"/>
</dbReference>
<evidence type="ECO:0000259" key="11">
    <source>
        <dbReference type="Pfam" id="PF03007"/>
    </source>
</evidence>
<dbReference type="Gene3D" id="3.30.559.30">
    <property type="entry name" value="Nonribosomal peptide synthetase, condensation domain"/>
    <property type="match status" value="1"/>
</dbReference>
<dbReference type="Pfam" id="PF03007">
    <property type="entry name" value="WS_DGAT_cat"/>
    <property type="match status" value="1"/>
</dbReference>
<accession>A0A848LEE9</accession>
<evidence type="ECO:0000256" key="7">
    <source>
        <dbReference type="ARBA" id="ARBA00022798"/>
    </source>
</evidence>
<gene>
    <name evidence="13" type="ORF">HG543_10045</name>
</gene>
<reference evidence="13 14" key="1">
    <citation type="submission" date="2020-04" db="EMBL/GenBank/DDBJ databases">
        <title>Draft genome of Pyxidicoccus fallax type strain.</title>
        <authorList>
            <person name="Whitworth D.E."/>
        </authorList>
    </citation>
    <scope>NUCLEOTIDE SEQUENCE [LARGE SCALE GENOMIC DNA]</scope>
    <source>
        <strain evidence="13 14">DSM 14698</strain>
    </source>
</reference>
<keyword evidence="14" id="KW-1185">Reference proteome</keyword>
<sequence>MKVLSPMDAVWMYVDGPQTPMHVASLCIYSLPEGAPEGWLQGLIEKLRSHREFTAPYNLKLASPRLKSVLPTWVEAEDIDLDYHFRHSALAKPGGERELGVLISRLHSHPMDLSQPLWEVHVIEGLEGNRFAIYTKIHHSLVDGVGGIRLLIKALSADPDAREVVAPWSVGTRRSGPLPARQHAASLSKLWSGVKDRTTAMPGVAKSFASMARDAVLRAPDVALPFATPRSLLNGPVSAQRRFATQHYTLPRVKAVARAAGVTVNDVFLGLSAAALRRYLGELGALPERPLTAGVPVSVRPKGDEATANAISFIFANLNTHIEDPVARLRAIGESTRLAKERLQDLPRSGIADYTSMLMTPYILQVFSGLGGHMRPVFNLTISNVPGPDRPLYLCGARLEHLYPVSVLLHGQALNITSASYAGQFNIGFTGCRKTLPHMQRLAVFTGEALEELERSLRLGAKAPLEARAVAEQR</sequence>
<dbReference type="GO" id="GO:0005886">
    <property type="term" value="C:plasma membrane"/>
    <property type="evidence" value="ECO:0007669"/>
    <property type="project" value="TreeGrafter"/>
</dbReference>
<dbReference type="EMBL" id="JABBJJ010000034">
    <property type="protein sequence ID" value="NMO15195.1"/>
    <property type="molecule type" value="Genomic_DNA"/>
</dbReference>
<evidence type="ECO:0000256" key="6">
    <source>
        <dbReference type="ARBA" id="ARBA00022679"/>
    </source>
</evidence>
<proteinExistence type="inferred from homology"/>
<dbReference type="Proteomes" id="UP000518300">
    <property type="component" value="Unassembled WGS sequence"/>
</dbReference>
<dbReference type="InterPro" id="IPR045034">
    <property type="entry name" value="O-acyltransferase_WSD1-like"/>
</dbReference>
<comment type="similarity">
    <text evidence="3">Belongs to the long-chain O-acyltransferase family.</text>
</comment>
<dbReference type="InterPro" id="IPR009721">
    <property type="entry name" value="O-acyltransferase_WSD1_C"/>
</dbReference>
<evidence type="ECO:0000256" key="1">
    <source>
        <dbReference type="ARBA" id="ARBA00004771"/>
    </source>
</evidence>
<keyword evidence="7" id="KW-0319">Glycerol metabolism</keyword>
<dbReference type="AlphaFoldDB" id="A0A848LEE9"/>
<name>A0A848LEE9_9BACT</name>